<accession>A0A1F5FGT8</accession>
<comment type="caution">
    <text evidence="1">The sequence shown here is derived from an EMBL/GenBank/DDBJ whole genome shotgun (WGS) entry which is preliminary data.</text>
</comment>
<protein>
    <submittedName>
        <fullName evidence="1">Uncharacterized protein</fullName>
    </submittedName>
</protein>
<dbReference type="EMBL" id="MFAM01000035">
    <property type="protein sequence ID" value="OGD78803.1"/>
    <property type="molecule type" value="Genomic_DNA"/>
</dbReference>
<dbReference type="Proteomes" id="UP000176682">
    <property type="component" value="Unassembled WGS sequence"/>
</dbReference>
<sequence length="88" mass="10255">MHNDSDIAITCEACRLKRIETDPDVYEIIMLNNIMVELKCGIEEALEADNYRTEGILALRDYTMRLEKEQDALKAGFQDHNEFMRSLE</sequence>
<proteinExistence type="predicted"/>
<gene>
    <name evidence="1" type="ORF">A2368_01540</name>
</gene>
<evidence type="ECO:0000313" key="2">
    <source>
        <dbReference type="Proteomes" id="UP000176682"/>
    </source>
</evidence>
<evidence type="ECO:0000313" key="1">
    <source>
        <dbReference type="EMBL" id="OGD78803.1"/>
    </source>
</evidence>
<organism evidence="1 2">
    <name type="scientific">Candidatus Collierbacteria bacterium RIFOXYB1_FULL_49_13</name>
    <dbReference type="NCBI Taxonomy" id="1817728"/>
    <lineage>
        <taxon>Bacteria</taxon>
        <taxon>Candidatus Collieribacteriota</taxon>
    </lineage>
</organism>
<reference evidence="1 2" key="1">
    <citation type="journal article" date="2016" name="Nat. Commun.">
        <title>Thousands of microbial genomes shed light on interconnected biogeochemical processes in an aquifer system.</title>
        <authorList>
            <person name="Anantharaman K."/>
            <person name="Brown C.T."/>
            <person name="Hug L.A."/>
            <person name="Sharon I."/>
            <person name="Castelle C.J."/>
            <person name="Probst A.J."/>
            <person name="Thomas B.C."/>
            <person name="Singh A."/>
            <person name="Wilkins M.J."/>
            <person name="Karaoz U."/>
            <person name="Brodie E.L."/>
            <person name="Williams K.H."/>
            <person name="Hubbard S.S."/>
            <person name="Banfield J.F."/>
        </authorList>
    </citation>
    <scope>NUCLEOTIDE SEQUENCE [LARGE SCALE GENOMIC DNA]</scope>
</reference>
<dbReference type="AlphaFoldDB" id="A0A1F5FGT8"/>
<name>A0A1F5FGT8_9BACT</name>